<dbReference type="Pfam" id="PF13305">
    <property type="entry name" value="TetR_C_33"/>
    <property type="match status" value="1"/>
</dbReference>
<dbReference type="PANTHER" id="PTHR30055:SF220">
    <property type="entry name" value="TETR-FAMILY REGULATORY PROTEIN"/>
    <property type="match status" value="1"/>
</dbReference>
<dbReference type="PANTHER" id="PTHR30055">
    <property type="entry name" value="HTH-TYPE TRANSCRIPTIONAL REGULATOR RUTR"/>
    <property type="match status" value="1"/>
</dbReference>
<evidence type="ECO:0000313" key="7">
    <source>
        <dbReference type="Proteomes" id="UP000583556"/>
    </source>
</evidence>
<evidence type="ECO:0000256" key="4">
    <source>
        <dbReference type="PROSITE-ProRule" id="PRU00335"/>
    </source>
</evidence>
<dbReference type="InterPro" id="IPR050109">
    <property type="entry name" value="HTH-type_TetR-like_transc_reg"/>
</dbReference>
<dbReference type="AlphaFoldDB" id="A0A7Y0G9P7"/>
<evidence type="ECO:0000256" key="3">
    <source>
        <dbReference type="ARBA" id="ARBA00023163"/>
    </source>
</evidence>
<comment type="caution">
    <text evidence="6">The sequence shown here is derived from an EMBL/GenBank/DDBJ whole genome shotgun (WGS) entry which is preliminary data.</text>
</comment>
<reference evidence="6 7" key="1">
    <citation type="submission" date="2020-04" db="EMBL/GenBank/DDBJ databases">
        <title>Novosphingobium sp. TW-4 isolated from soil.</title>
        <authorList>
            <person name="Dahal R.H."/>
            <person name="Chaudhary D.K."/>
        </authorList>
    </citation>
    <scope>NUCLEOTIDE SEQUENCE [LARGE SCALE GENOMIC DNA]</scope>
    <source>
        <strain evidence="6 7">TW-4</strain>
    </source>
</reference>
<accession>A0A7Y0G9P7</accession>
<keyword evidence="2 4" id="KW-0238">DNA-binding</keyword>
<evidence type="ECO:0000313" key="6">
    <source>
        <dbReference type="EMBL" id="NML92857.1"/>
    </source>
</evidence>
<organism evidence="6 7">
    <name type="scientific">Novosphingobium olei</name>
    <dbReference type="NCBI Taxonomy" id="2728851"/>
    <lineage>
        <taxon>Bacteria</taxon>
        <taxon>Pseudomonadati</taxon>
        <taxon>Pseudomonadota</taxon>
        <taxon>Alphaproteobacteria</taxon>
        <taxon>Sphingomonadales</taxon>
        <taxon>Sphingomonadaceae</taxon>
        <taxon>Novosphingobium</taxon>
    </lineage>
</organism>
<dbReference type="PROSITE" id="PS50977">
    <property type="entry name" value="HTH_TETR_2"/>
    <property type="match status" value="1"/>
</dbReference>
<dbReference type="InterPro" id="IPR001647">
    <property type="entry name" value="HTH_TetR"/>
</dbReference>
<dbReference type="RefSeq" id="WP_169492141.1">
    <property type="nucleotide sequence ID" value="NZ_JABBGM010000002.1"/>
</dbReference>
<dbReference type="EMBL" id="JABBGM010000002">
    <property type="protein sequence ID" value="NML92857.1"/>
    <property type="molecule type" value="Genomic_DNA"/>
</dbReference>
<evidence type="ECO:0000256" key="1">
    <source>
        <dbReference type="ARBA" id="ARBA00023015"/>
    </source>
</evidence>
<sequence length="201" mass="22599">MKPKKPYHKENLRQDLIDAGREYVRINGHQGLSIRMLAQQVGVSPGAPYHHFPDRRAFLLALAIDQFEGLLQEASAKAEDGLSAVDVVKSRAMNFVRFALDNPHMLELMYESDLTRPEVAPQLQHYQELSHQSGADSIRRCLPDINEKEAGLRNIGLWTSIYGLVSMINKGIIRPFDDGRYSIEEICDWVVDRAVGSALAA</sequence>
<dbReference type="Pfam" id="PF00440">
    <property type="entry name" value="TetR_N"/>
    <property type="match status" value="1"/>
</dbReference>
<keyword evidence="3" id="KW-0804">Transcription</keyword>
<name>A0A7Y0G9P7_9SPHN</name>
<dbReference type="Gene3D" id="1.10.357.10">
    <property type="entry name" value="Tetracycline Repressor, domain 2"/>
    <property type="match status" value="1"/>
</dbReference>
<evidence type="ECO:0000256" key="2">
    <source>
        <dbReference type="ARBA" id="ARBA00023125"/>
    </source>
</evidence>
<feature type="domain" description="HTH tetR-type" evidence="5">
    <location>
        <begin position="10"/>
        <end position="70"/>
    </location>
</feature>
<gene>
    <name evidence="6" type="ORF">HHL27_04130</name>
</gene>
<dbReference type="GO" id="GO:0003700">
    <property type="term" value="F:DNA-binding transcription factor activity"/>
    <property type="evidence" value="ECO:0007669"/>
    <property type="project" value="TreeGrafter"/>
</dbReference>
<dbReference type="InterPro" id="IPR025996">
    <property type="entry name" value="MT1864/Rv1816-like_C"/>
</dbReference>
<dbReference type="SUPFAM" id="SSF48498">
    <property type="entry name" value="Tetracyclin repressor-like, C-terminal domain"/>
    <property type="match status" value="1"/>
</dbReference>
<feature type="DNA-binding region" description="H-T-H motif" evidence="4">
    <location>
        <begin position="33"/>
        <end position="52"/>
    </location>
</feature>
<keyword evidence="1" id="KW-0805">Transcription regulation</keyword>
<protein>
    <submittedName>
        <fullName evidence="6">TetR/AcrR family transcriptional regulator</fullName>
    </submittedName>
</protein>
<dbReference type="InterPro" id="IPR036271">
    <property type="entry name" value="Tet_transcr_reg_TetR-rel_C_sf"/>
</dbReference>
<dbReference type="InterPro" id="IPR009057">
    <property type="entry name" value="Homeodomain-like_sf"/>
</dbReference>
<evidence type="ECO:0000259" key="5">
    <source>
        <dbReference type="PROSITE" id="PS50977"/>
    </source>
</evidence>
<proteinExistence type="predicted"/>
<dbReference type="GO" id="GO:0000976">
    <property type="term" value="F:transcription cis-regulatory region binding"/>
    <property type="evidence" value="ECO:0007669"/>
    <property type="project" value="TreeGrafter"/>
</dbReference>
<dbReference type="Proteomes" id="UP000583556">
    <property type="component" value="Unassembled WGS sequence"/>
</dbReference>
<keyword evidence="7" id="KW-1185">Reference proteome</keyword>
<dbReference type="SUPFAM" id="SSF46689">
    <property type="entry name" value="Homeodomain-like"/>
    <property type="match status" value="1"/>
</dbReference>